<sequence length="127" mass="14075">MEFPGQSMISFGSHLANLMMNKATFDLRAFLPSRAQESRLKRSSIMETFYRSGSNNGFSTKKGGSISSRFWKVKLVITPEQLVEILEGADRECEDCCKAAMAIPFHPFFLITGAFPAPLGAFSLTLI</sequence>
<keyword evidence="2" id="KW-1185">Reference proteome</keyword>
<proteinExistence type="predicted"/>
<protein>
    <submittedName>
        <fullName evidence="1">Uncharacterized protein</fullName>
    </submittedName>
</protein>
<dbReference type="Proteomes" id="UP001341840">
    <property type="component" value="Unassembled WGS sequence"/>
</dbReference>
<name>A0ABU6RDP8_9FABA</name>
<organism evidence="1 2">
    <name type="scientific">Stylosanthes scabra</name>
    <dbReference type="NCBI Taxonomy" id="79078"/>
    <lineage>
        <taxon>Eukaryota</taxon>
        <taxon>Viridiplantae</taxon>
        <taxon>Streptophyta</taxon>
        <taxon>Embryophyta</taxon>
        <taxon>Tracheophyta</taxon>
        <taxon>Spermatophyta</taxon>
        <taxon>Magnoliopsida</taxon>
        <taxon>eudicotyledons</taxon>
        <taxon>Gunneridae</taxon>
        <taxon>Pentapetalae</taxon>
        <taxon>rosids</taxon>
        <taxon>fabids</taxon>
        <taxon>Fabales</taxon>
        <taxon>Fabaceae</taxon>
        <taxon>Papilionoideae</taxon>
        <taxon>50 kb inversion clade</taxon>
        <taxon>dalbergioids sensu lato</taxon>
        <taxon>Dalbergieae</taxon>
        <taxon>Pterocarpus clade</taxon>
        <taxon>Stylosanthes</taxon>
    </lineage>
</organism>
<comment type="caution">
    <text evidence="1">The sequence shown here is derived from an EMBL/GenBank/DDBJ whole genome shotgun (WGS) entry which is preliminary data.</text>
</comment>
<reference evidence="1 2" key="1">
    <citation type="journal article" date="2023" name="Plants (Basel)">
        <title>Bridging the Gap: Combining Genomics and Transcriptomics Approaches to Understand Stylosanthes scabra, an Orphan Legume from the Brazilian Caatinga.</title>
        <authorList>
            <person name="Ferreira-Neto J.R.C."/>
            <person name="da Silva M.D."/>
            <person name="Binneck E."/>
            <person name="de Melo N.F."/>
            <person name="da Silva R.H."/>
            <person name="de Melo A.L.T.M."/>
            <person name="Pandolfi V."/>
            <person name="Bustamante F.O."/>
            <person name="Brasileiro-Vidal A.C."/>
            <person name="Benko-Iseppon A.M."/>
        </authorList>
    </citation>
    <scope>NUCLEOTIDE SEQUENCE [LARGE SCALE GENOMIC DNA]</scope>
    <source>
        <tissue evidence="1">Leaves</tissue>
    </source>
</reference>
<gene>
    <name evidence="1" type="ORF">PIB30_037339</name>
</gene>
<dbReference type="EMBL" id="JASCZI010030395">
    <property type="protein sequence ID" value="MED6122172.1"/>
    <property type="molecule type" value="Genomic_DNA"/>
</dbReference>
<accession>A0ABU6RDP8</accession>
<evidence type="ECO:0000313" key="2">
    <source>
        <dbReference type="Proteomes" id="UP001341840"/>
    </source>
</evidence>
<evidence type="ECO:0000313" key="1">
    <source>
        <dbReference type="EMBL" id="MED6122172.1"/>
    </source>
</evidence>